<name>A0A913XPL5_EXADI</name>
<comment type="similarity">
    <text evidence="2 7">Belongs to the glycosyl hydrolase 29 family.</text>
</comment>
<dbReference type="GO" id="GO:0004560">
    <property type="term" value="F:alpha-L-fucosidase activity"/>
    <property type="evidence" value="ECO:0007669"/>
    <property type="project" value="UniProtKB-EC"/>
</dbReference>
<dbReference type="AlphaFoldDB" id="A0A913XPL5"/>
<dbReference type="PIRSF" id="PIRSF001092">
    <property type="entry name" value="Alpha-L-fucosidase"/>
    <property type="match status" value="1"/>
</dbReference>
<evidence type="ECO:0000256" key="4">
    <source>
        <dbReference type="ARBA" id="ARBA00022729"/>
    </source>
</evidence>
<dbReference type="Gene3D" id="3.20.20.80">
    <property type="entry name" value="Glycosidases"/>
    <property type="match status" value="1"/>
</dbReference>
<dbReference type="InterPro" id="IPR013780">
    <property type="entry name" value="Glyco_hydro_b"/>
</dbReference>
<dbReference type="InterPro" id="IPR000933">
    <property type="entry name" value="Glyco_hydro_29"/>
</dbReference>
<dbReference type="OrthoDB" id="6039950at2759"/>
<dbReference type="EnsemblMetazoa" id="XM_021051991.2">
    <property type="protein sequence ID" value="XP_020907650.1"/>
    <property type="gene ID" value="LOC110245703"/>
</dbReference>
<dbReference type="InterPro" id="IPR031919">
    <property type="entry name" value="Fucosidase_C"/>
</dbReference>
<dbReference type="InterPro" id="IPR057739">
    <property type="entry name" value="Glyco_hydro_29_N"/>
</dbReference>
<dbReference type="RefSeq" id="XP_020907650.1">
    <property type="nucleotide sequence ID" value="XM_021051991.2"/>
</dbReference>
<proteinExistence type="inferred from homology"/>
<dbReference type="SMART" id="SM00812">
    <property type="entry name" value="Alpha_L_fucos"/>
    <property type="match status" value="1"/>
</dbReference>
<dbReference type="FunFam" id="3.20.20.80:FF:000201">
    <property type="entry name" value="Alpha-L-fucosidase"/>
    <property type="match status" value="1"/>
</dbReference>
<dbReference type="Pfam" id="PF01120">
    <property type="entry name" value="Alpha_L_fucos"/>
    <property type="match status" value="1"/>
</dbReference>
<dbReference type="SUPFAM" id="SSF51445">
    <property type="entry name" value="(Trans)glycosidases"/>
    <property type="match status" value="1"/>
</dbReference>
<feature type="chain" id="PRO_5038205018" description="alpha-L-fucosidase" evidence="7">
    <location>
        <begin position="19"/>
        <end position="459"/>
    </location>
</feature>
<evidence type="ECO:0000259" key="8">
    <source>
        <dbReference type="Pfam" id="PF01120"/>
    </source>
</evidence>
<keyword evidence="4 7" id="KW-0732">Signal</keyword>
<dbReference type="GO" id="GO:0006004">
    <property type="term" value="P:fucose metabolic process"/>
    <property type="evidence" value="ECO:0007669"/>
    <property type="project" value="InterPro"/>
</dbReference>
<dbReference type="PANTHER" id="PTHR10030">
    <property type="entry name" value="ALPHA-L-FUCOSIDASE"/>
    <property type="match status" value="1"/>
</dbReference>
<dbReference type="GO" id="GO:0016139">
    <property type="term" value="P:glycoside catabolic process"/>
    <property type="evidence" value="ECO:0007669"/>
    <property type="project" value="TreeGrafter"/>
</dbReference>
<dbReference type="GeneID" id="110245703"/>
<evidence type="ECO:0000313" key="11">
    <source>
        <dbReference type="Proteomes" id="UP000887567"/>
    </source>
</evidence>
<evidence type="ECO:0000256" key="1">
    <source>
        <dbReference type="ARBA" id="ARBA00004071"/>
    </source>
</evidence>
<evidence type="ECO:0000259" key="9">
    <source>
        <dbReference type="Pfam" id="PF16757"/>
    </source>
</evidence>
<feature type="signal peptide" evidence="7">
    <location>
        <begin position="1"/>
        <end position="18"/>
    </location>
</feature>
<evidence type="ECO:0000256" key="6">
    <source>
        <dbReference type="ARBA" id="ARBA00023295"/>
    </source>
</evidence>
<dbReference type="Proteomes" id="UP000887567">
    <property type="component" value="Unplaced"/>
</dbReference>
<evidence type="ECO:0000256" key="2">
    <source>
        <dbReference type="ARBA" id="ARBA00007951"/>
    </source>
</evidence>
<protein>
    <recommendedName>
        <fullName evidence="3">alpha-L-fucosidase</fullName>
        <ecNumber evidence="3">3.2.1.51</ecNumber>
    </recommendedName>
</protein>
<dbReference type="EC" id="3.2.1.51" evidence="3"/>
<feature type="domain" description="Alpha-L-fucosidase C-terminal" evidence="9">
    <location>
        <begin position="368"/>
        <end position="456"/>
    </location>
</feature>
<evidence type="ECO:0000313" key="10">
    <source>
        <dbReference type="EnsemblMetazoa" id="XP_020907650.1"/>
    </source>
</evidence>
<evidence type="ECO:0000256" key="5">
    <source>
        <dbReference type="ARBA" id="ARBA00022801"/>
    </source>
</evidence>
<dbReference type="PRINTS" id="PR00741">
    <property type="entry name" value="GLHYDRLASE29"/>
</dbReference>
<accession>A0A913XPL5</accession>
<sequence length="459" mass="53723">MEFLAIFILSLFCHFGEVKPNKYEPTWASIDSRPIPSWYDEAKFGIFMHWGVYSVPSYGAGGASEWFWWYWHQNNRAAIEFMKDNYRPGFKYADFAPMFRAEFFNPDEWADLLSKSGAQYYILTSKHHEGFTNWPSKESWNWNSVDTGPHRDLVGDLAKAVRNKTDVKFCLYFSLFEWFHPYYLEDASNGFHTQKYVDEIMLPQMYDIINNYKPEYLWTDGDWLASSEYFKSTEFLAWLYNESPVKDTVVVNDRWGNETRNKHGGVFTSGDRYNPGTLQSHKFEDATTLDKPSWGFRRRMNINDVLSTKEFLKEMVIVISCGGNFLLNVGPTHDGRIVPVFQERLLQVGEWLGVNGEAIYKTKPWRVQNDTTNPNVWYTNKPKEDAVYAISFEWPTNFLLKLDAPVPTNKTTVSLLGYPEKILWNKTYEPNGIVIKIPPIPESLMPCQWVWVFKLTNVY</sequence>
<dbReference type="PANTHER" id="PTHR10030:SF37">
    <property type="entry name" value="ALPHA-L-FUCOSIDASE-RELATED"/>
    <property type="match status" value="1"/>
</dbReference>
<organism evidence="10 11">
    <name type="scientific">Exaiptasia diaphana</name>
    <name type="common">Tropical sea anemone</name>
    <name type="synonym">Aiptasia pulchella</name>
    <dbReference type="NCBI Taxonomy" id="2652724"/>
    <lineage>
        <taxon>Eukaryota</taxon>
        <taxon>Metazoa</taxon>
        <taxon>Cnidaria</taxon>
        <taxon>Anthozoa</taxon>
        <taxon>Hexacorallia</taxon>
        <taxon>Actiniaria</taxon>
        <taxon>Aiptasiidae</taxon>
        <taxon>Exaiptasia</taxon>
    </lineage>
</organism>
<evidence type="ECO:0000256" key="7">
    <source>
        <dbReference type="PIRNR" id="PIRNR001092"/>
    </source>
</evidence>
<comment type="function">
    <text evidence="1">Alpha-L-fucosidase is responsible for hydrolyzing the alpha-1,6-linked fucose joined to the reducing-end N-acetylglucosamine of the carbohydrate moieties of glycoproteins.</text>
</comment>
<dbReference type="KEGG" id="epa:110245703"/>
<dbReference type="Gene3D" id="2.60.40.1180">
    <property type="entry name" value="Golgi alpha-mannosidase II"/>
    <property type="match status" value="1"/>
</dbReference>
<dbReference type="Pfam" id="PF16757">
    <property type="entry name" value="Fucosidase_C"/>
    <property type="match status" value="1"/>
</dbReference>
<feature type="domain" description="Glycoside hydrolase family 29 N-terminal" evidence="8">
    <location>
        <begin position="18"/>
        <end position="357"/>
    </location>
</feature>
<keyword evidence="11" id="KW-1185">Reference proteome</keyword>
<evidence type="ECO:0000256" key="3">
    <source>
        <dbReference type="ARBA" id="ARBA00012662"/>
    </source>
</evidence>
<keyword evidence="5 7" id="KW-0378">Hydrolase</keyword>
<keyword evidence="6 7" id="KW-0326">Glycosidase</keyword>
<dbReference type="InterPro" id="IPR017853">
    <property type="entry name" value="GH"/>
</dbReference>
<dbReference type="GO" id="GO:0005764">
    <property type="term" value="C:lysosome"/>
    <property type="evidence" value="ECO:0007669"/>
    <property type="project" value="TreeGrafter"/>
</dbReference>
<reference evidence="10" key="1">
    <citation type="submission" date="2022-11" db="UniProtKB">
        <authorList>
            <consortium name="EnsemblMetazoa"/>
        </authorList>
    </citation>
    <scope>IDENTIFICATION</scope>
</reference>
<dbReference type="FunFam" id="2.60.40.1180:FF:000013">
    <property type="entry name" value="Alpha-L-fucosidase"/>
    <property type="match status" value="1"/>
</dbReference>
<dbReference type="InterPro" id="IPR016286">
    <property type="entry name" value="FUC_metazoa-typ"/>
</dbReference>